<evidence type="ECO:0000256" key="7">
    <source>
        <dbReference type="RuleBase" id="RU363032"/>
    </source>
</evidence>
<dbReference type="Gene3D" id="1.10.3720.10">
    <property type="entry name" value="MetI-like"/>
    <property type="match status" value="1"/>
</dbReference>
<comment type="caution">
    <text evidence="9">The sequence shown here is derived from an EMBL/GenBank/DDBJ whole genome shotgun (WGS) entry which is preliminary data.</text>
</comment>
<dbReference type="SUPFAM" id="SSF161098">
    <property type="entry name" value="MetI-like"/>
    <property type="match status" value="1"/>
</dbReference>
<dbReference type="PROSITE" id="PS50928">
    <property type="entry name" value="ABC_TM1"/>
    <property type="match status" value="1"/>
</dbReference>
<dbReference type="CDD" id="cd06261">
    <property type="entry name" value="TM_PBP2"/>
    <property type="match status" value="1"/>
</dbReference>
<keyword evidence="3" id="KW-1003">Cell membrane</keyword>
<evidence type="ECO:0000256" key="6">
    <source>
        <dbReference type="ARBA" id="ARBA00023136"/>
    </source>
</evidence>
<dbReference type="Proteomes" id="UP000434223">
    <property type="component" value="Unassembled WGS sequence"/>
</dbReference>
<dbReference type="InterPro" id="IPR035906">
    <property type="entry name" value="MetI-like_sf"/>
</dbReference>
<feature type="transmembrane region" description="Helical" evidence="7">
    <location>
        <begin position="73"/>
        <end position="97"/>
    </location>
</feature>
<keyword evidence="2 7" id="KW-0813">Transport</keyword>
<comment type="similarity">
    <text evidence="7">Belongs to the binding-protein-dependent transport system permease family.</text>
</comment>
<dbReference type="Pfam" id="PF00528">
    <property type="entry name" value="BPD_transp_1"/>
    <property type="match status" value="1"/>
</dbReference>
<sequence length="281" mass="31229">MKYIPRTLHIIRSCVVHFILGGACCFTAFPFLWMAVSSLKTKEEVMAVDIFFPSDPQYQNYSEILFHSPIPRYLANSLLVAVSVVIIQVICCALFTYAVTFMKAKGKNILFRLVLFTYMVPTAVTYIPCYMILSRLGLLDSYGGLILSNGVSVFGIFLLHQAFAGVPSETMEAARMDGAGHLMILTRIIVPMTRPSFVTFILLSFINTYNSYMWPSLITDSPDLSLVSQGLRRFLYEGGAYGTQWSLVMAAGTVTVVPLLILFAGTWRLIVQGITDFGCKG</sequence>
<evidence type="ECO:0000256" key="4">
    <source>
        <dbReference type="ARBA" id="ARBA00022692"/>
    </source>
</evidence>
<feature type="transmembrane region" description="Helical" evidence="7">
    <location>
        <begin position="12"/>
        <end position="36"/>
    </location>
</feature>
<accession>A0A174V377</accession>
<dbReference type="EMBL" id="QSON01000003">
    <property type="protein sequence ID" value="RGJ06001.1"/>
    <property type="molecule type" value="Genomic_DNA"/>
</dbReference>
<protein>
    <submittedName>
        <fullName evidence="9">ABC transporter permease subunit</fullName>
    </submittedName>
    <submittedName>
        <fullName evidence="10">Carbohydrate ABC transporter permease</fullName>
    </submittedName>
</protein>
<keyword evidence="5 7" id="KW-1133">Transmembrane helix</keyword>
<dbReference type="GeneID" id="93150249"/>
<proteinExistence type="inferred from homology"/>
<evidence type="ECO:0000256" key="2">
    <source>
        <dbReference type="ARBA" id="ARBA00022448"/>
    </source>
</evidence>
<keyword evidence="6 7" id="KW-0472">Membrane</keyword>
<dbReference type="PANTHER" id="PTHR43744:SF12">
    <property type="entry name" value="ABC TRANSPORTER PERMEASE PROTEIN MG189-RELATED"/>
    <property type="match status" value="1"/>
</dbReference>
<dbReference type="GO" id="GO:0005886">
    <property type="term" value="C:plasma membrane"/>
    <property type="evidence" value="ECO:0007669"/>
    <property type="project" value="UniProtKB-SubCell"/>
</dbReference>
<reference evidence="9 12" key="2">
    <citation type="submission" date="2019-09" db="EMBL/GenBank/DDBJ databases">
        <title>Draft genome sequencing of Hungatella hathewayi 123Y-2.</title>
        <authorList>
            <person name="Lv Q."/>
            <person name="Li S."/>
        </authorList>
    </citation>
    <scope>NUCLEOTIDE SEQUENCE [LARGE SCALE GENOMIC DNA]</scope>
    <source>
        <strain evidence="9 12">123Y-2</strain>
    </source>
</reference>
<evidence type="ECO:0000313" key="11">
    <source>
        <dbReference type="Proteomes" id="UP000263014"/>
    </source>
</evidence>
<dbReference type="InterPro" id="IPR000515">
    <property type="entry name" value="MetI-like"/>
</dbReference>
<evidence type="ECO:0000256" key="1">
    <source>
        <dbReference type="ARBA" id="ARBA00004651"/>
    </source>
</evidence>
<evidence type="ECO:0000313" key="12">
    <source>
        <dbReference type="Proteomes" id="UP000434223"/>
    </source>
</evidence>
<evidence type="ECO:0000256" key="5">
    <source>
        <dbReference type="ARBA" id="ARBA00022989"/>
    </source>
</evidence>
<dbReference type="OrthoDB" id="9787837at2"/>
<organism evidence="9 12">
    <name type="scientific">Hungatella hathewayi</name>
    <dbReference type="NCBI Taxonomy" id="154046"/>
    <lineage>
        <taxon>Bacteria</taxon>
        <taxon>Bacillati</taxon>
        <taxon>Bacillota</taxon>
        <taxon>Clostridia</taxon>
        <taxon>Lachnospirales</taxon>
        <taxon>Lachnospiraceae</taxon>
        <taxon>Hungatella</taxon>
    </lineage>
</organism>
<evidence type="ECO:0000256" key="3">
    <source>
        <dbReference type="ARBA" id="ARBA00022475"/>
    </source>
</evidence>
<evidence type="ECO:0000313" key="9">
    <source>
        <dbReference type="EMBL" id="MUB62740.1"/>
    </source>
</evidence>
<keyword evidence="4 7" id="KW-0812">Transmembrane</keyword>
<dbReference type="EMBL" id="WNME01000003">
    <property type="protein sequence ID" value="MUB62740.1"/>
    <property type="molecule type" value="Genomic_DNA"/>
</dbReference>
<feature type="transmembrane region" description="Helical" evidence="7">
    <location>
        <begin position="145"/>
        <end position="163"/>
    </location>
</feature>
<dbReference type="Proteomes" id="UP000263014">
    <property type="component" value="Unassembled WGS sequence"/>
</dbReference>
<dbReference type="AlphaFoldDB" id="A0A174V377"/>
<dbReference type="PANTHER" id="PTHR43744">
    <property type="entry name" value="ABC TRANSPORTER PERMEASE PROTEIN MG189-RELATED-RELATED"/>
    <property type="match status" value="1"/>
</dbReference>
<reference evidence="10 11" key="1">
    <citation type="submission" date="2018-08" db="EMBL/GenBank/DDBJ databases">
        <title>A genome reference for cultivated species of the human gut microbiota.</title>
        <authorList>
            <person name="Zou Y."/>
            <person name="Xue W."/>
            <person name="Luo G."/>
        </authorList>
    </citation>
    <scope>NUCLEOTIDE SEQUENCE [LARGE SCALE GENOMIC DNA]</scope>
    <source>
        <strain evidence="10 11">TM09-12</strain>
    </source>
</reference>
<dbReference type="GO" id="GO:0055085">
    <property type="term" value="P:transmembrane transport"/>
    <property type="evidence" value="ECO:0007669"/>
    <property type="project" value="InterPro"/>
</dbReference>
<feature type="domain" description="ABC transmembrane type-1" evidence="8">
    <location>
        <begin position="74"/>
        <end position="266"/>
    </location>
</feature>
<gene>
    <name evidence="10" type="ORF">DXD79_08330</name>
    <name evidence="9" type="ORF">GNE07_06650</name>
</gene>
<dbReference type="PROSITE" id="PS51257">
    <property type="entry name" value="PROKAR_LIPOPROTEIN"/>
    <property type="match status" value="1"/>
</dbReference>
<dbReference type="RefSeq" id="WP_039893217.1">
    <property type="nucleotide sequence ID" value="NZ_CABJBJ010000011.1"/>
</dbReference>
<name>A0A174V377_9FIRM</name>
<feature type="transmembrane region" description="Helical" evidence="7">
    <location>
        <begin position="245"/>
        <end position="264"/>
    </location>
</feature>
<comment type="subcellular location">
    <subcellularLocation>
        <location evidence="1 7">Cell membrane</location>
        <topology evidence="1 7">Multi-pass membrane protein</topology>
    </subcellularLocation>
</comment>
<evidence type="ECO:0000259" key="8">
    <source>
        <dbReference type="PROSITE" id="PS50928"/>
    </source>
</evidence>
<evidence type="ECO:0000313" key="10">
    <source>
        <dbReference type="EMBL" id="RGJ06001.1"/>
    </source>
</evidence>
<feature type="transmembrane region" description="Helical" evidence="7">
    <location>
        <begin position="109"/>
        <end position="133"/>
    </location>
</feature>
<feature type="transmembrane region" description="Helical" evidence="7">
    <location>
        <begin position="184"/>
        <end position="206"/>
    </location>
</feature>